<dbReference type="GO" id="GO:0004657">
    <property type="term" value="F:proline dehydrogenase activity"/>
    <property type="evidence" value="ECO:0007669"/>
    <property type="project" value="UniProtKB-ARBA"/>
</dbReference>
<dbReference type="AlphaFoldDB" id="A0A3M0GUZ7"/>
<protein>
    <submittedName>
        <fullName evidence="3">Proline dehydrogenase</fullName>
    </submittedName>
</protein>
<dbReference type="InterPro" id="IPR002872">
    <property type="entry name" value="Proline_DH_dom"/>
</dbReference>
<dbReference type="SUPFAM" id="SSF51730">
    <property type="entry name" value="FAD-linked oxidoreductase"/>
    <property type="match status" value="1"/>
</dbReference>
<organism evidence="3 4">
    <name type="scientific">Tessaracoccus antarcticus</name>
    <dbReference type="NCBI Taxonomy" id="2479848"/>
    <lineage>
        <taxon>Bacteria</taxon>
        <taxon>Bacillati</taxon>
        <taxon>Actinomycetota</taxon>
        <taxon>Actinomycetes</taxon>
        <taxon>Propionibacteriales</taxon>
        <taxon>Propionibacteriaceae</taxon>
        <taxon>Tessaracoccus</taxon>
    </lineage>
</organism>
<evidence type="ECO:0000259" key="2">
    <source>
        <dbReference type="Pfam" id="PF01619"/>
    </source>
</evidence>
<keyword evidence="4" id="KW-1185">Reference proteome</keyword>
<reference evidence="3 4" key="1">
    <citation type="submission" date="2018-10" db="EMBL/GenBank/DDBJ databases">
        <title>Tessaracoccus antarcticuss sp. nov., isolated from sediment.</title>
        <authorList>
            <person name="Zhou L.Y."/>
            <person name="Du Z.J."/>
        </authorList>
    </citation>
    <scope>NUCLEOTIDE SEQUENCE [LARGE SCALE GENOMIC DNA]</scope>
    <source>
        <strain evidence="3 4">JDX10</strain>
    </source>
</reference>
<dbReference type="EMBL" id="REFW01000001">
    <property type="protein sequence ID" value="RMB61146.1"/>
    <property type="molecule type" value="Genomic_DNA"/>
</dbReference>
<evidence type="ECO:0000313" key="3">
    <source>
        <dbReference type="EMBL" id="RMB61146.1"/>
    </source>
</evidence>
<evidence type="ECO:0000256" key="1">
    <source>
        <dbReference type="ARBA" id="ARBA00023002"/>
    </source>
</evidence>
<proteinExistence type="predicted"/>
<name>A0A3M0GUZ7_9ACTN</name>
<dbReference type="GO" id="GO:0006562">
    <property type="term" value="P:L-proline catabolic process"/>
    <property type="evidence" value="ECO:0007669"/>
    <property type="project" value="UniProtKB-ARBA"/>
</dbReference>
<keyword evidence="1" id="KW-0560">Oxidoreductase</keyword>
<feature type="domain" description="Proline dehydrogenase" evidence="2">
    <location>
        <begin position="204"/>
        <end position="274"/>
    </location>
</feature>
<sequence length="302" mass="33590">MRRSGNVVTRLVSSRPLKKAARESESVRELAQQWFAGELITDAVFLAEKLRRQGLSLSFHHLPAHGDELATVTQLPSLLRALGSGAEGVELSIKPSTMGLRVSADLARENLSSVCAAADEHDAFVTLEMQRPEEYAATLELFRAVRADRPHLGVTIPVNVRRAEADCQDLAAEGARVRVCVGSYAVPRALAVRGEHAKARALVRCLRVLMESHAHPMLATHDPRVIAIAQDLAQRNNKGRDDFEFQMMLGVRPLEQRRLVDIGFRARTYIPFGPAWYEYLATRIAARPRTLLSYGRALLDKR</sequence>
<dbReference type="Pfam" id="PF01619">
    <property type="entry name" value="Pro_dh"/>
    <property type="match status" value="1"/>
</dbReference>
<gene>
    <name evidence="3" type="ORF">EAX62_00215</name>
</gene>
<comment type="caution">
    <text evidence="3">The sequence shown here is derived from an EMBL/GenBank/DDBJ whole genome shotgun (WGS) entry which is preliminary data.</text>
</comment>
<dbReference type="Gene3D" id="3.20.20.220">
    <property type="match status" value="1"/>
</dbReference>
<dbReference type="Proteomes" id="UP000275256">
    <property type="component" value="Unassembled WGS sequence"/>
</dbReference>
<dbReference type="InterPro" id="IPR029041">
    <property type="entry name" value="FAD-linked_oxidoreductase-like"/>
</dbReference>
<evidence type="ECO:0000313" key="4">
    <source>
        <dbReference type="Proteomes" id="UP000275256"/>
    </source>
</evidence>
<accession>A0A3M0GUZ7</accession>